<keyword evidence="3" id="KW-1185">Reference proteome</keyword>
<dbReference type="AlphaFoldDB" id="E0UM25"/>
<keyword evidence="1" id="KW-0614">Plasmid</keyword>
<dbReference type="RefSeq" id="WP_013334755.1">
    <property type="nucleotide sequence ID" value="NC_014533.1"/>
</dbReference>
<dbReference type="EMBL" id="CP002200">
    <property type="protein sequence ID" value="ADN18189.1"/>
    <property type="molecule type" value="Genomic_DNA"/>
</dbReference>
<geneLocation type="plasmid" evidence="2 3">
    <name>Cy782202</name>
</geneLocation>
<reference evidence="2" key="2">
    <citation type="submission" date="2010-09" db="EMBL/GenBank/DDBJ databases">
        <title>Complete sequence of Plasmid2 of Cyanothece sp. PCC 7822.</title>
        <authorList>
            <consortium name="US DOE Joint Genome Institute"/>
            <person name="Lucas S."/>
            <person name="Copeland A."/>
            <person name="Lapidus A."/>
            <person name="Cheng J.-F."/>
            <person name="Bruce D."/>
            <person name="Goodwin L."/>
            <person name="Pitluck S."/>
            <person name="Saunders E."/>
            <person name="Brettin T."/>
            <person name="Detter J.C."/>
            <person name="Han C."/>
            <person name="Land M."/>
            <person name="Hauser L."/>
            <person name="Chang Y.-J."/>
            <person name="Jeffries C."/>
            <person name="Kyrpides N."/>
            <person name="Ivanova N."/>
            <person name="Mikhailova N."/>
            <person name="Pakrasi H."/>
            <person name="Sherman L."/>
            <person name="Woyke T."/>
        </authorList>
    </citation>
    <scope>NUCLEOTIDE SEQUENCE</scope>
    <source>
        <strain evidence="2">PCC 7822</strain>
        <plasmid evidence="2">Cy782202</plasmid>
    </source>
</reference>
<dbReference type="KEGG" id="cyj:Cyan7822_6182"/>
<gene>
    <name evidence="1" type="ordered locus">Cyan7822_6182</name>
    <name evidence="2" type="ordered locus">Cyan7822_6405</name>
</gene>
<dbReference type="HOGENOM" id="CLU_2583865_0_0_3"/>
<organism evidence="1 3">
    <name type="scientific">Gloeothece verrucosa (strain PCC 7822)</name>
    <name type="common">Cyanothece sp. (strain PCC 7822)</name>
    <dbReference type="NCBI Taxonomy" id="497965"/>
    <lineage>
        <taxon>Bacteria</taxon>
        <taxon>Bacillati</taxon>
        <taxon>Cyanobacteriota</taxon>
        <taxon>Cyanophyceae</taxon>
        <taxon>Oscillatoriophycideae</taxon>
        <taxon>Chroococcales</taxon>
        <taxon>Aphanothecaceae</taxon>
        <taxon>Gloeothece</taxon>
        <taxon>Gloeothece verrucosa</taxon>
    </lineage>
</organism>
<accession>E0UM25</accession>
<evidence type="ECO:0000313" key="3">
    <source>
        <dbReference type="Proteomes" id="UP000008206"/>
    </source>
</evidence>
<dbReference type="Proteomes" id="UP000008206">
    <property type="component" value="Plasmid Cy782201"/>
</dbReference>
<evidence type="ECO:0000313" key="1">
    <source>
        <dbReference type="EMBL" id="ADN18005.1"/>
    </source>
</evidence>
<proteinExistence type="predicted"/>
<protein>
    <submittedName>
        <fullName evidence="1">Uncharacterized protein</fullName>
    </submittedName>
</protein>
<dbReference type="KEGG" id="cyj:Cyan7822_6405"/>
<dbReference type="Proteomes" id="UP000008206">
    <property type="component" value="Plasmid Cy782202"/>
</dbReference>
<dbReference type="OrthoDB" id="583215at2"/>
<sequence length="80" mass="9105">MTQNTEAVTTLHADELTVGDVIRHFTGDLWQVATEPIYTRAGMTFKVYDLSVNTIETQTVSFHPQWRFELVKYVSVEVAA</sequence>
<reference evidence="3" key="3">
    <citation type="journal article" date="2011" name="MBio">
        <title>Novel metabolic attributes of the genus Cyanothece, comprising a group of unicellular nitrogen-fixing Cyanobacteria.</title>
        <authorList>
            <person name="Bandyopadhyay A."/>
            <person name="Elvitigala T."/>
            <person name="Welsh E."/>
            <person name="Stockel J."/>
            <person name="Liberton M."/>
            <person name="Min H."/>
            <person name="Sherman L.A."/>
            <person name="Pakrasi H.B."/>
        </authorList>
    </citation>
    <scope>NUCLEOTIDE SEQUENCE [LARGE SCALE GENOMIC DNA]</scope>
    <source>
        <strain evidence="3">PCC 7822</strain>
        <plasmid evidence="3">Cy782201</plasmid>
        <plasmid evidence="3">Cy782202</plasmid>
    </source>
</reference>
<name>E0UM25_GLOV7</name>
<dbReference type="EMBL" id="CP002199">
    <property type="protein sequence ID" value="ADN18005.1"/>
    <property type="molecule type" value="Genomic_DNA"/>
</dbReference>
<evidence type="ECO:0000313" key="2">
    <source>
        <dbReference type="EMBL" id="ADN18189.1"/>
    </source>
</evidence>
<reference evidence="1" key="1">
    <citation type="submission" date="2010-09" db="EMBL/GenBank/DDBJ databases">
        <title>Complete sequence of Plasmid1 of Cyanothece sp. PCC 7822.</title>
        <authorList>
            <consortium name="US DOE Joint Genome Institute"/>
            <person name="Lucas S."/>
            <person name="Copeland A."/>
            <person name="Lapidus A."/>
            <person name="Cheng J.-F."/>
            <person name="Bruce D."/>
            <person name="Goodwin L."/>
            <person name="Pitluck S."/>
            <person name="Saunders E."/>
            <person name="Brettin T."/>
            <person name="Detter J.C."/>
            <person name="Han C."/>
            <person name="Land M."/>
            <person name="Hauser L."/>
            <person name="Chang Y.-J."/>
            <person name="Jeffries C."/>
            <person name="Kyrpides N."/>
            <person name="Ivanova N."/>
            <person name="Mikhailova N."/>
            <person name="Pakrasi H."/>
            <person name="Sherman L."/>
            <person name="Woyke T."/>
        </authorList>
    </citation>
    <scope>NUCLEOTIDE SEQUENCE</scope>
    <source>
        <strain evidence="1">PCC 7822</strain>
        <plasmid evidence="1">Cy782201</plasmid>
    </source>
</reference>
<geneLocation type="plasmid" evidence="1 3">
    <name>Cy782201</name>
</geneLocation>